<dbReference type="AlphaFoldDB" id="U3MH35"/>
<organism evidence="5">
    <name type="scientific">Nematostella vectensis</name>
    <name type="common">Starlet sea anemone</name>
    <dbReference type="NCBI Taxonomy" id="45351"/>
    <lineage>
        <taxon>Eukaryota</taxon>
        <taxon>Metazoa</taxon>
        <taxon>Cnidaria</taxon>
        <taxon>Anthozoa</taxon>
        <taxon>Hexacorallia</taxon>
        <taxon>Actiniaria</taxon>
        <taxon>Edwardsiidae</taxon>
        <taxon>Nematostella</taxon>
    </lineage>
</organism>
<dbReference type="GO" id="GO:0003723">
    <property type="term" value="F:RNA binding"/>
    <property type="evidence" value="ECO:0007669"/>
    <property type="project" value="InterPro"/>
</dbReference>
<feature type="compositionally biased region" description="Low complexity" evidence="2">
    <location>
        <begin position="161"/>
        <end position="228"/>
    </location>
</feature>
<dbReference type="Gene3D" id="3.40.50.2300">
    <property type="match status" value="1"/>
</dbReference>
<evidence type="ECO:0000259" key="4">
    <source>
        <dbReference type="PROSITE" id="PS50822"/>
    </source>
</evidence>
<feature type="compositionally biased region" description="Polar residues" evidence="2">
    <location>
        <begin position="72"/>
        <end position="84"/>
    </location>
</feature>
<evidence type="ECO:0000256" key="1">
    <source>
        <dbReference type="RuleBase" id="RU361178"/>
    </source>
</evidence>
<dbReference type="InterPro" id="IPR012337">
    <property type="entry name" value="RNaseH-like_sf"/>
</dbReference>
<dbReference type="InterPro" id="IPR003165">
    <property type="entry name" value="Piwi"/>
</dbReference>
<feature type="compositionally biased region" description="Low complexity" evidence="2">
    <location>
        <begin position="44"/>
        <end position="55"/>
    </location>
</feature>
<dbReference type="InterPro" id="IPR036085">
    <property type="entry name" value="PAZ_dom_sf"/>
</dbReference>
<dbReference type="SMART" id="SM00950">
    <property type="entry name" value="Piwi"/>
    <property type="match status" value="1"/>
</dbReference>
<dbReference type="CDD" id="cd04657">
    <property type="entry name" value="Piwi_ago-like"/>
    <property type="match status" value="1"/>
</dbReference>
<sequence length="1175" mass="130739">MPKKSKGRGRGRGRGNPHHEKQQTLVGQQATSRNNEHKQLPKPTQTQQETSLSQQPYTCSSAAEAQGPLTPPNNTQGGSLTNAEPAQADTLGQKFETQLNLSPQSGKEQGAIPKTGARLKGNSLAPGSQGNGQFSSKNLLAQMQRTPRSASGSQNEASSKSQQAHNNQSQAAAHQQTQAGPQQTPARSQQTPAGPQQTQAGPQQTPAGPQQTQAGPQQTQEGPQQTPARSQQTPAIIGSTTTADEHLARHRQENMELPKRPGYGREGRKIKLRANFFQVTLPNVDFLYHYDLEISPEKAPVSVCRDVVDAAIKHGEFKGVFNGCKPAFDGRRNLYCREPLPLKSEEASLKVTLPGTDGGKERKFTLKIKEAGLVSIKELDQFLNGEFRGKVPQDAIQGMDIVLRQMPSMKFTAVGRCFFPPPNGHCHDLGGGCELWTGFYQSVRPSQWKTMLLNIDVSSKGFQKSMPVIDFMLEILRQDRNRVLDTRWVMDERDKKKLTTEIKGLRVETTHIKRKFTVMGLSHPAFNNRFRLEDNTETTVEAYFRNKYNTSLRYPHLPCLLVGQKKNSVPMEVCNMIPTQRKRLTDEQTAAMIRKTAKPANERQRDINQWVDELATASDQYLKNEYGMRINKQMVAIEGRVLPAPELTLGGNPQGSALTPSDGAWDMRGKSFFEARTVEVWALVCFSHPKWCPKEKLEGFARQMGNVCRSEGMRMNPVPCRAEYASRVQEVEGIFGKLLHDFNSLQLIVVALPDRGNKDVYNEVKRVGDTVLGIPTQCVQMKQFTMAKPQVCSNIAMKINGKLGGTNHVIADSLKATITDDKGNGIFNSLVIIFGADVTHPAPGDMASLLSPPYVASLNRNASRYCARVRPQTHMKCKQAQEIIVDLADMVKELMIEFYKENKRKPVRIIFYRDGVSEGQFQQVLLEEVRAVQQACAMLEKDYQPLITFVAVQKRHHARLFAEEGRDARGKSRNVPAGTTVDTVICHPFEFDFYLCSHAGIQGTSRPTHYHVLYDDNGFSADKLQALTYQLCHTFARCTRSVSMPAPAYYAHLAAFRARGLVNAGRGAANGSEESQMKTYYETIKVCKRMEASITLPKRNSRSTVRGENEPLSELVKAAKGIPVKSVEWQRSSSGKDRRVAKIVEWQRASSGKGRRVAKGVEWQRASSGKGRRVA</sequence>
<feature type="domain" description="Piwi" evidence="4">
    <location>
        <begin position="747"/>
        <end position="1063"/>
    </location>
</feature>
<feature type="region of interest" description="Disordered" evidence="2">
    <location>
        <begin position="1"/>
        <end position="235"/>
    </location>
</feature>
<dbReference type="SUPFAM" id="SSF53098">
    <property type="entry name" value="Ribonuclease H-like"/>
    <property type="match status" value="1"/>
</dbReference>
<dbReference type="InterPro" id="IPR045246">
    <property type="entry name" value="Piwi_ago-like"/>
</dbReference>
<dbReference type="EMBL" id="KF192062">
    <property type="protein sequence ID" value="AGW15595.1"/>
    <property type="molecule type" value="mRNA"/>
</dbReference>
<dbReference type="Gene3D" id="3.30.420.10">
    <property type="entry name" value="Ribonuclease H-like superfamily/Ribonuclease H"/>
    <property type="match status" value="1"/>
</dbReference>
<dbReference type="InterPro" id="IPR036397">
    <property type="entry name" value="RNaseH_sf"/>
</dbReference>
<dbReference type="Pfam" id="PF16486">
    <property type="entry name" value="ArgoN"/>
    <property type="match status" value="1"/>
</dbReference>
<feature type="compositionally biased region" description="Basic residues" evidence="2">
    <location>
        <begin position="1"/>
        <end position="16"/>
    </location>
</feature>
<evidence type="ECO:0000313" key="5">
    <source>
        <dbReference type="EMBL" id="AGW15595.1"/>
    </source>
</evidence>
<comment type="similarity">
    <text evidence="1">Belongs to the argonaute family.</text>
</comment>
<evidence type="ECO:0000259" key="3">
    <source>
        <dbReference type="PROSITE" id="PS50821"/>
    </source>
</evidence>
<dbReference type="HOGENOM" id="CLU_004544_4_3_1"/>
<dbReference type="SMART" id="SM00949">
    <property type="entry name" value="PAZ"/>
    <property type="match status" value="1"/>
</dbReference>
<dbReference type="InterPro" id="IPR032472">
    <property type="entry name" value="ArgoL2"/>
</dbReference>
<feature type="compositionally biased region" description="Polar residues" evidence="2">
    <location>
        <begin position="23"/>
        <end position="33"/>
    </location>
</feature>
<dbReference type="Pfam" id="PF02170">
    <property type="entry name" value="PAZ"/>
    <property type="match status" value="1"/>
</dbReference>
<dbReference type="InterPro" id="IPR032473">
    <property type="entry name" value="Argonaute_Mid_dom"/>
</dbReference>
<dbReference type="PROSITE" id="PS50822">
    <property type="entry name" value="PIWI"/>
    <property type="match status" value="1"/>
</dbReference>
<feature type="region of interest" description="Disordered" evidence="2">
    <location>
        <begin position="1149"/>
        <end position="1175"/>
    </location>
</feature>
<dbReference type="CDD" id="cd02846">
    <property type="entry name" value="PAZ_argonaute_like"/>
    <property type="match status" value="1"/>
</dbReference>
<dbReference type="Pfam" id="PF08699">
    <property type="entry name" value="ArgoL1"/>
    <property type="match status" value="1"/>
</dbReference>
<protein>
    <submittedName>
        <fullName evidence="5">Argonaute 2</fullName>
    </submittedName>
</protein>
<dbReference type="Pfam" id="PF16487">
    <property type="entry name" value="ArgoMid"/>
    <property type="match status" value="1"/>
</dbReference>
<accession>U3MH35</accession>
<reference evidence="5" key="1">
    <citation type="journal article" date="2013" name="Mol. Biol. Evol.">
        <title>The Evolution of MicroRNA Pathway Protein Components in Cnidaria.</title>
        <authorList>
            <person name="Moran Y."/>
            <person name="Praher D."/>
            <person name="Fredman D."/>
            <person name="Technau U."/>
        </authorList>
    </citation>
    <scope>NUCLEOTIDE SEQUENCE</scope>
</reference>
<evidence type="ECO:0000256" key="2">
    <source>
        <dbReference type="SAM" id="MobiDB-lite"/>
    </source>
</evidence>
<dbReference type="SUPFAM" id="SSF101690">
    <property type="entry name" value="PAZ domain"/>
    <property type="match status" value="1"/>
</dbReference>
<dbReference type="InterPro" id="IPR014811">
    <property type="entry name" value="ArgoL1"/>
</dbReference>
<name>U3MH35_NEMVE</name>
<feature type="compositionally biased region" description="Polar residues" evidence="2">
    <location>
        <begin position="125"/>
        <end position="160"/>
    </location>
</feature>
<feature type="compositionally biased region" description="Polar residues" evidence="2">
    <location>
        <begin position="95"/>
        <end position="107"/>
    </location>
</feature>
<dbReference type="Pfam" id="PF02171">
    <property type="entry name" value="Piwi"/>
    <property type="match status" value="1"/>
</dbReference>
<feature type="domain" description="PAZ" evidence="3">
    <location>
        <begin position="467"/>
        <end position="578"/>
    </location>
</feature>
<dbReference type="SMART" id="SM01163">
    <property type="entry name" value="DUF1785"/>
    <property type="match status" value="1"/>
</dbReference>
<dbReference type="Pfam" id="PF16488">
    <property type="entry name" value="ArgoL2"/>
    <property type="match status" value="1"/>
</dbReference>
<dbReference type="InterPro" id="IPR032474">
    <property type="entry name" value="Argonaute_N"/>
</dbReference>
<proteinExistence type="evidence at transcript level"/>
<dbReference type="PROSITE" id="PS50821">
    <property type="entry name" value="PAZ"/>
    <property type="match status" value="1"/>
</dbReference>
<dbReference type="Gene3D" id="2.170.260.10">
    <property type="entry name" value="paz domain"/>
    <property type="match status" value="1"/>
</dbReference>
<dbReference type="PANTHER" id="PTHR22891">
    <property type="entry name" value="EUKARYOTIC TRANSLATION INITIATION FACTOR 2C"/>
    <property type="match status" value="1"/>
</dbReference>
<dbReference type="InterPro" id="IPR003100">
    <property type="entry name" value="PAZ_dom"/>
</dbReference>